<dbReference type="EMBL" id="BMDC01000002">
    <property type="protein sequence ID" value="GGH62318.1"/>
    <property type="molecule type" value="Genomic_DNA"/>
</dbReference>
<protein>
    <submittedName>
        <fullName evidence="2">Uncharacterized protein</fullName>
    </submittedName>
</protein>
<sequence length="60" mass="6490">MLRFVQQAQGQHEGAGQPPLNARFAIPFAPECSQARTRLTSSRCQLAGPLMLSACAVTFE</sequence>
<keyword evidence="3" id="KW-1185">Reference proteome</keyword>
<proteinExistence type="predicted"/>
<comment type="caution">
    <text evidence="2">The sequence shown here is derived from an EMBL/GenBank/DDBJ whole genome shotgun (WGS) entry which is preliminary data.</text>
</comment>
<gene>
    <name evidence="2" type="ORF">GCM10007359_12390</name>
</gene>
<feature type="compositionally biased region" description="Low complexity" evidence="1">
    <location>
        <begin position="1"/>
        <end position="17"/>
    </location>
</feature>
<reference evidence="2 3" key="1">
    <citation type="journal article" date="2014" name="Int. J. Syst. Evol. Microbiol.">
        <title>Complete genome sequence of Corynebacterium casei LMG S-19264T (=DSM 44701T), isolated from a smear-ripened cheese.</title>
        <authorList>
            <consortium name="US DOE Joint Genome Institute (JGI-PGF)"/>
            <person name="Walter F."/>
            <person name="Albersmeier A."/>
            <person name="Kalinowski J."/>
            <person name="Ruckert C."/>
        </authorList>
    </citation>
    <scope>NUCLEOTIDE SEQUENCE [LARGE SCALE GENOMIC DNA]</scope>
    <source>
        <strain evidence="2 3">CCM 8669</strain>
    </source>
</reference>
<dbReference type="AlphaFoldDB" id="A0A917MT92"/>
<dbReference type="Proteomes" id="UP000600171">
    <property type="component" value="Unassembled WGS sequence"/>
</dbReference>
<evidence type="ECO:0000313" key="3">
    <source>
        <dbReference type="Proteomes" id="UP000600171"/>
    </source>
</evidence>
<evidence type="ECO:0000256" key="1">
    <source>
        <dbReference type="SAM" id="MobiDB-lite"/>
    </source>
</evidence>
<name>A0A917MT92_9MICC</name>
<accession>A0A917MT92</accession>
<evidence type="ECO:0000313" key="2">
    <source>
        <dbReference type="EMBL" id="GGH62318.1"/>
    </source>
</evidence>
<organism evidence="2 3">
    <name type="scientific">Rothia aerolata</name>
    <dbReference type="NCBI Taxonomy" id="1812262"/>
    <lineage>
        <taxon>Bacteria</taxon>
        <taxon>Bacillati</taxon>
        <taxon>Actinomycetota</taxon>
        <taxon>Actinomycetes</taxon>
        <taxon>Micrococcales</taxon>
        <taxon>Micrococcaceae</taxon>
        <taxon>Rothia</taxon>
    </lineage>
</organism>
<feature type="region of interest" description="Disordered" evidence="1">
    <location>
        <begin position="1"/>
        <end position="20"/>
    </location>
</feature>